<dbReference type="Pfam" id="PF19292">
    <property type="entry name" value="KPBB_C"/>
    <property type="match status" value="1"/>
</dbReference>
<keyword evidence="5" id="KW-1185">Reference proteome</keyword>
<organism evidence="4 5">
    <name type="scientific">Sphaerotilus sulfidivorans</name>
    <dbReference type="NCBI Taxonomy" id="639200"/>
    <lineage>
        <taxon>Bacteria</taxon>
        <taxon>Pseudomonadati</taxon>
        <taxon>Pseudomonadota</taxon>
        <taxon>Betaproteobacteria</taxon>
        <taxon>Burkholderiales</taxon>
        <taxon>Sphaerotilaceae</taxon>
        <taxon>Sphaerotilus</taxon>
    </lineage>
</organism>
<evidence type="ECO:0000313" key="5">
    <source>
        <dbReference type="Proteomes" id="UP001549111"/>
    </source>
</evidence>
<feature type="domain" description="GH15-like" evidence="2">
    <location>
        <begin position="26"/>
        <end position="848"/>
    </location>
</feature>
<dbReference type="PANTHER" id="PTHR10749">
    <property type="entry name" value="PHOSPHORYLASE B KINASE REGULATORY SUBUNIT"/>
    <property type="match status" value="1"/>
</dbReference>
<name>A0ABV2INS0_9BURK</name>
<dbReference type="InterPro" id="IPR045583">
    <property type="entry name" value="KPBA/B_C"/>
</dbReference>
<dbReference type="InterPro" id="IPR008734">
    <property type="entry name" value="PHK_A/B_su"/>
</dbReference>
<dbReference type="InterPro" id="IPR011613">
    <property type="entry name" value="GH15-like"/>
</dbReference>
<dbReference type="GO" id="GO:0016301">
    <property type="term" value="F:kinase activity"/>
    <property type="evidence" value="ECO:0007669"/>
    <property type="project" value="UniProtKB-KW"/>
</dbReference>
<dbReference type="EMBL" id="JBEPLS010000008">
    <property type="protein sequence ID" value="MET3604585.1"/>
    <property type="molecule type" value="Genomic_DNA"/>
</dbReference>
<protein>
    <submittedName>
        <fullName evidence="4">Phosphorylase kinase alpha/beta subunit</fullName>
    </submittedName>
</protein>
<evidence type="ECO:0000259" key="2">
    <source>
        <dbReference type="Pfam" id="PF00723"/>
    </source>
</evidence>
<accession>A0ABV2INS0</accession>
<reference evidence="4 5" key="1">
    <citation type="submission" date="2024-06" db="EMBL/GenBank/DDBJ databases">
        <title>Genomic Encyclopedia of Type Strains, Phase IV (KMG-IV): sequencing the most valuable type-strain genomes for metagenomic binning, comparative biology and taxonomic classification.</title>
        <authorList>
            <person name="Goeker M."/>
        </authorList>
    </citation>
    <scope>NUCLEOTIDE SEQUENCE [LARGE SCALE GENOMIC DNA]</scope>
    <source>
        <strain evidence="4 5">D-501</strain>
    </source>
</reference>
<comment type="caution">
    <text evidence="4">The sequence shown here is derived from an EMBL/GenBank/DDBJ whole genome shotgun (WGS) entry which is preliminary data.</text>
</comment>
<evidence type="ECO:0000256" key="1">
    <source>
        <dbReference type="ARBA" id="ARBA00023277"/>
    </source>
</evidence>
<evidence type="ECO:0000259" key="3">
    <source>
        <dbReference type="Pfam" id="PF19292"/>
    </source>
</evidence>
<proteinExistence type="predicted"/>
<feature type="domain" description="Phosphorylase b kinase regulatory subunit alpha/beta C-terminal" evidence="3">
    <location>
        <begin position="862"/>
        <end position="1110"/>
    </location>
</feature>
<gene>
    <name evidence="4" type="ORF">ABIC99_002401</name>
</gene>
<dbReference type="Pfam" id="PF00723">
    <property type="entry name" value="Glyco_hydro_15"/>
    <property type="match status" value="1"/>
</dbReference>
<dbReference type="RefSeq" id="WP_219341010.1">
    <property type="nucleotide sequence ID" value="NZ_CP035708.1"/>
</dbReference>
<keyword evidence="4" id="KW-0808">Transferase</keyword>
<keyword evidence="4" id="KW-0418">Kinase</keyword>
<dbReference type="Proteomes" id="UP001549111">
    <property type="component" value="Unassembled WGS sequence"/>
</dbReference>
<evidence type="ECO:0000313" key="4">
    <source>
        <dbReference type="EMBL" id="MET3604585.1"/>
    </source>
</evidence>
<keyword evidence="1" id="KW-0119">Carbohydrate metabolism</keyword>
<dbReference type="PANTHER" id="PTHR10749:SF7">
    <property type="entry name" value="PHOSPHORYLASE B KINASE REGULATORY SUBUNIT ALPHA-RELATED"/>
    <property type="match status" value="1"/>
</dbReference>
<sequence>MPSMTDFRIPSFDPADVADPAARARLDELTRQAREIILARQDPDTGLLPASTAITVHGDYTHAWVRDNVYSIMAIWALAHAWRARDAAQAAELDARVIHLMRGLLAAMMRQSAKVERFKHTQHPLDALHAKYSTRSGEPVVGDAEWGHLQLDATAIFLLMLVQMSAGGLQIVRSRDELMFVQNLVWYLAHAWRTPDYGIWERGNKRNDGRAEINASSVGMAKAALEVASGARLLEDGPAIHVPAEAIAHARHTLENLLPRESESKETDAALLSIIGFPAFAVGDAALVERTRATIVGRLQGRHGCKRFLRDGHQTAVEDHSRLHYEPGELQRFEHIESEWPLFFCYLLLDAQLRGDEAAARDYRLRLEALMVEQGGQRLLPELYIVPAEAVEAERAAPQSQARVPNDNVPLVWAQSLYLVGVLLQERLVAPQVLLPRGRRPGVLAGRVVPPEPVRIQVALLAADRLVQARLAAHGIRSQTPAEIAPVQLRYAEDLEIALASVGRVDALGLSGRPRGRLGSLSTSQVFRAGHEAGAAGAAGASSSAASALMLFLPSFYGRQGFYLTLDNRLLVDELRAELATLRRHWQVRDQQGQPLLTLLIGEPMLEADGADALIGFLQSLGVGIDEPEVQIGPLAELLPRVRCTPLDGLESLAASARPVAGIGSGAALTVDLNWEEGATRPLTPARAAALEHEEDAHALQRQLARSRNPYEQIEILGLLVRRGGARWGTERGLSVWQMVQALYERACRERHWGLIRRAAAVLDVHDTALEEAVAQIVARQKRIVVGRSYGDGAVIDRPLPSAEIFERIRRFGGDDARARVLLQEVVLLLGTLIKADAPLLRGTLTLRAWYLILLITGWLAREHGLTQAEGFDFLLSLSPQAILRRLREVIAHEQEMGRNLLRLQSLHGRVSRDGGPLARVRFPASADPVLDDASGGWLAWREVRGVLTRLPEDFHARVWEVLRHFPGLVIGDQLDSRNRLDSHLARADMTASERGFALQVDDLLNKIHAPEYRQLTIEALIAVSDIARANPDLAADGLLVMDVLIGIAVRLGWEQSLPARPEADGEGDDTPPLDYNEHKAAAWQGFYALPPHRVATLVMDALVFLMTPEMAEAEAAQTP</sequence>